<dbReference type="STRING" id="1335309.GA0116948_11784"/>
<gene>
    <name evidence="1" type="ORF">GA0116948_11784</name>
</gene>
<keyword evidence="2" id="KW-1185">Reference proteome</keyword>
<reference evidence="1 2" key="1">
    <citation type="submission" date="2016-08" db="EMBL/GenBank/DDBJ databases">
        <authorList>
            <person name="Seilhamer J.J."/>
        </authorList>
    </citation>
    <scope>NUCLEOTIDE SEQUENCE [LARGE SCALE GENOMIC DNA]</scope>
    <source>
        <strain evidence="1 2">A37T2</strain>
    </source>
</reference>
<sequence>MKHIHIRMVDAPPTLSVERVKAAVEKVYAERAAQKKAQQINKKRLLH</sequence>
<evidence type="ECO:0000313" key="2">
    <source>
        <dbReference type="Proteomes" id="UP000242818"/>
    </source>
</evidence>
<evidence type="ECO:0000313" key="1">
    <source>
        <dbReference type="EMBL" id="SCC60116.1"/>
    </source>
</evidence>
<protein>
    <submittedName>
        <fullName evidence="1">Uncharacterized protein</fullName>
    </submittedName>
</protein>
<organism evidence="1 2">
    <name type="scientific">Chitinophaga costaii</name>
    <dbReference type="NCBI Taxonomy" id="1335309"/>
    <lineage>
        <taxon>Bacteria</taxon>
        <taxon>Pseudomonadati</taxon>
        <taxon>Bacteroidota</taxon>
        <taxon>Chitinophagia</taxon>
        <taxon>Chitinophagales</taxon>
        <taxon>Chitinophagaceae</taxon>
        <taxon>Chitinophaga</taxon>
    </lineage>
</organism>
<dbReference type="RefSeq" id="WP_165798384.1">
    <property type="nucleotide sequence ID" value="NZ_FMAR01000017.1"/>
</dbReference>
<dbReference type="AlphaFoldDB" id="A0A1C4FW75"/>
<dbReference type="EMBL" id="FMAR01000017">
    <property type="protein sequence ID" value="SCC60116.1"/>
    <property type="molecule type" value="Genomic_DNA"/>
</dbReference>
<proteinExistence type="predicted"/>
<accession>A0A1C4FW75</accession>
<name>A0A1C4FW75_9BACT</name>
<dbReference type="Proteomes" id="UP000242818">
    <property type="component" value="Unassembled WGS sequence"/>
</dbReference>